<dbReference type="InterPro" id="IPR001680">
    <property type="entry name" value="WD40_rpt"/>
</dbReference>
<name>A0A9P5CQN4_CRYP1</name>
<evidence type="ECO:0000313" key="4">
    <source>
        <dbReference type="EMBL" id="KAF3767704.1"/>
    </source>
</evidence>
<dbReference type="Proteomes" id="UP000803844">
    <property type="component" value="Unassembled WGS sequence"/>
</dbReference>
<dbReference type="OrthoDB" id="256303at2759"/>
<feature type="repeat" description="WD" evidence="3">
    <location>
        <begin position="14"/>
        <end position="47"/>
    </location>
</feature>
<dbReference type="Gene3D" id="2.130.10.10">
    <property type="entry name" value="YVTN repeat-like/Quinoprotein amine dehydrogenase"/>
    <property type="match status" value="1"/>
</dbReference>
<evidence type="ECO:0000256" key="1">
    <source>
        <dbReference type="ARBA" id="ARBA00022574"/>
    </source>
</evidence>
<dbReference type="SUPFAM" id="SSF50978">
    <property type="entry name" value="WD40 repeat-like"/>
    <property type="match status" value="1"/>
</dbReference>
<comment type="caution">
    <text evidence="4">The sequence shown here is derived from an EMBL/GenBank/DDBJ whole genome shotgun (WGS) entry which is preliminary data.</text>
</comment>
<dbReference type="InterPro" id="IPR015943">
    <property type="entry name" value="WD40/YVTN_repeat-like_dom_sf"/>
</dbReference>
<keyword evidence="2" id="KW-0677">Repeat</keyword>
<sequence>MASSVTVPKDVALPADAQDTVSSVSWSPTANHVAAASWDGKVRVYDVAADGSQARGLVMFNTGGGGRGAGGPVLSCDWVKDGTTLVAGGADKNIHLLHAATGQSTIIGTHDAPIRAVCRVDDDHHGSIICSGSWDRTVKFWDIRQPGSSTGGRPLGTLTCAERVYAMASASRALVIATADRHVHLVDLAHPTVFMRSIMSPLRHQTRAVAVAPDGKFWAAASIEGRCAISSVDEKESSTNFTFRCHRSQPEDTSTKTVKVFTVNDVQFHPAHPTTFTTAGSDGTFHFWDRVAHQRLRGYPAVGGAITTTAFNRDGSLFLYAVGYDWALGFAANSPEYPVRLMVHRVAEEDVKGKKG</sequence>
<dbReference type="PRINTS" id="PR00320">
    <property type="entry name" value="GPROTEINBRPT"/>
</dbReference>
<keyword evidence="1 3" id="KW-0853">WD repeat</keyword>
<dbReference type="EMBL" id="MU032346">
    <property type="protein sequence ID" value="KAF3767704.1"/>
    <property type="molecule type" value="Genomic_DNA"/>
</dbReference>
<dbReference type="RefSeq" id="XP_040778665.1">
    <property type="nucleotide sequence ID" value="XM_040918825.1"/>
</dbReference>
<proteinExistence type="predicted"/>
<dbReference type="InterPro" id="IPR020472">
    <property type="entry name" value="WD40_PAC1"/>
</dbReference>
<evidence type="ECO:0000313" key="5">
    <source>
        <dbReference type="Proteomes" id="UP000803844"/>
    </source>
</evidence>
<dbReference type="InterPro" id="IPR019775">
    <property type="entry name" value="WD40_repeat_CS"/>
</dbReference>
<reference evidence="4" key="1">
    <citation type="journal article" date="2020" name="Phytopathology">
        <title>Genome sequence of the chestnut blight fungus Cryphonectria parasitica EP155: A fundamental resource for an archetypical invasive plant pathogen.</title>
        <authorList>
            <person name="Crouch J.A."/>
            <person name="Dawe A."/>
            <person name="Aerts A."/>
            <person name="Barry K."/>
            <person name="Churchill A.C.L."/>
            <person name="Grimwood J."/>
            <person name="Hillman B."/>
            <person name="Milgroom M.G."/>
            <person name="Pangilinan J."/>
            <person name="Smith M."/>
            <person name="Salamov A."/>
            <person name="Schmutz J."/>
            <person name="Yadav J."/>
            <person name="Grigoriev I.V."/>
            <person name="Nuss D."/>
        </authorList>
    </citation>
    <scope>NUCLEOTIDE SEQUENCE</scope>
    <source>
        <strain evidence="4">EP155</strain>
    </source>
</reference>
<protein>
    <submittedName>
        <fullName evidence="4">WD40 repeat-like protein</fullName>
    </submittedName>
</protein>
<dbReference type="PROSITE" id="PS00678">
    <property type="entry name" value="WD_REPEATS_1"/>
    <property type="match status" value="1"/>
</dbReference>
<gene>
    <name evidence="4" type="ORF">M406DRAFT_288875</name>
</gene>
<dbReference type="Pfam" id="PF00400">
    <property type="entry name" value="WD40"/>
    <property type="match status" value="4"/>
</dbReference>
<organism evidence="4 5">
    <name type="scientific">Cryphonectria parasitica (strain ATCC 38755 / EP155)</name>
    <dbReference type="NCBI Taxonomy" id="660469"/>
    <lineage>
        <taxon>Eukaryota</taxon>
        <taxon>Fungi</taxon>
        <taxon>Dikarya</taxon>
        <taxon>Ascomycota</taxon>
        <taxon>Pezizomycotina</taxon>
        <taxon>Sordariomycetes</taxon>
        <taxon>Sordariomycetidae</taxon>
        <taxon>Diaporthales</taxon>
        <taxon>Cryphonectriaceae</taxon>
        <taxon>Cryphonectria-Endothia species complex</taxon>
        <taxon>Cryphonectria</taxon>
    </lineage>
</organism>
<feature type="repeat" description="WD" evidence="3">
    <location>
        <begin position="107"/>
        <end position="144"/>
    </location>
</feature>
<dbReference type="PROSITE" id="PS50082">
    <property type="entry name" value="WD_REPEATS_2"/>
    <property type="match status" value="2"/>
</dbReference>
<accession>A0A9P5CQN4</accession>
<dbReference type="AlphaFoldDB" id="A0A9P5CQN4"/>
<evidence type="ECO:0000256" key="2">
    <source>
        <dbReference type="ARBA" id="ARBA00022737"/>
    </source>
</evidence>
<dbReference type="InterPro" id="IPR036322">
    <property type="entry name" value="WD40_repeat_dom_sf"/>
</dbReference>
<dbReference type="GeneID" id="63835954"/>
<keyword evidence="5" id="KW-1185">Reference proteome</keyword>
<evidence type="ECO:0000256" key="3">
    <source>
        <dbReference type="PROSITE-ProRule" id="PRU00221"/>
    </source>
</evidence>
<dbReference type="PANTHER" id="PTHR10971">
    <property type="entry name" value="MRNA EXPORT FACTOR AND BUB3"/>
    <property type="match status" value="1"/>
</dbReference>
<dbReference type="SMART" id="SM00320">
    <property type="entry name" value="WD40"/>
    <property type="match status" value="6"/>
</dbReference>